<keyword evidence="1" id="KW-0732">Signal</keyword>
<dbReference type="HOGENOM" id="CLU_1776126_0_0_6"/>
<dbReference type="EMBL" id="JH611156">
    <property type="protein sequence ID" value="EJP72106.1"/>
    <property type="molecule type" value="Genomic_DNA"/>
</dbReference>
<protein>
    <submittedName>
        <fullName evidence="2">Uncharacterized protein</fullName>
    </submittedName>
</protein>
<accession>J5KFM9</accession>
<name>J5KFM9_9GAMM</name>
<dbReference type="Proteomes" id="UP000010305">
    <property type="component" value="Unassembled WGS sequence"/>
</dbReference>
<evidence type="ECO:0000256" key="1">
    <source>
        <dbReference type="SAM" id="SignalP"/>
    </source>
</evidence>
<proteinExistence type="predicted"/>
<sequence length="146" mass="17160">MIMKYFLLVTFSIFSFADDHVISTEFSDCKGKVANYYVSKIIPGGSVEGMMKASEMHQNFYDEQGANVKVYPALQYLRTDEGTEEELYRISTMVVWDSVNSWNEWRESVEALSEEDREVADKQYYAFVEMYNKNTEVVTERRWCML</sequence>
<reference evidence="2 3" key="1">
    <citation type="journal article" date="2012" name="ISME J.">
        <title>Genomic insights to SAR86, an abundant and uncultivated marine bacterial lineage.</title>
        <authorList>
            <person name="Dupont C.L."/>
            <person name="Rusch D.B."/>
            <person name="Yooseph S."/>
            <person name="Lombardo M.J."/>
            <person name="Richter R.A."/>
            <person name="Valas R."/>
            <person name="Novotny M."/>
            <person name="Yee-Greenbaum J."/>
            <person name="Selengut J.D."/>
            <person name="Haft D.H."/>
            <person name="Halpern A.L."/>
            <person name="Lasken R.S."/>
            <person name="Nealson K."/>
            <person name="Friedman R."/>
            <person name="Venter J.C."/>
        </authorList>
    </citation>
    <scope>NUCLEOTIDE SEQUENCE [LARGE SCALE GENOMIC DNA]</scope>
</reference>
<evidence type="ECO:0000313" key="3">
    <source>
        <dbReference type="Proteomes" id="UP000010305"/>
    </source>
</evidence>
<organism evidence="2 3">
    <name type="scientific">SAR86 cluster bacterium SAR86A</name>
    <dbReference type="NCBI Taxonomy" id="1123866"/>
    <lineage>
        <taxon>Bacteria</taxon>
        <taxon>Pseudomonadati</taxon>
        <taxon>Pseudomonadota</taxon>
        <taxon>Gammaproteobacteria</taxon>
        <taxon>SAR86 cluster</taxon>
    </lineage>
</organism>
<feature type="signal peptide" evidence="1">
    <location>
        <begin position="1"/>
        <end position="17"/>
    </location>
</feature>
<evidence type="ECO:0000313" key="2">
    <source>
        <dbReference type="EMBL" id="EJP72106.1"/>
    </source>
</evidence>
<feature type="chain" id="PRO_5003784861" evidence="1">
    <location>
        <begin position="18"/>
        <end position="146"/>
    </location>
</feature>
<dbReference type="AlphaFoldDB" id="J5KFM9"/>
<gene>
    <name evidence="2" type="ORF">NT01SARS_0594</name>
</gene>
<dbReference type="STRING" id="1123866.NT01SARS_0594"/>